<feature type="region of interest" description="Disordered" evidence="7">
    <location>
        <begin position="782"/>
        <end position="821"/>
    </location>
</feature>
<evidence type="ECO:0000313" key="10">
    <source>
        <dbReference type="Proteomes" id="UP000269793"/>
    </source>
</evidence>
<dbReference type="InterPro" id="IPR000818">
    <property type="entry name" value="TEA/ATTS_dom"/>
</dbReference>
<dbReference type="AlphaFoldDB" id="A0A3G2S1U7"/>
<feature type="compositionally biased region" description="Low complexity" evidence="7">
    <location>
        <begin position="200"/>
        <end position="209"/>
    </location>
</feature>
<feature type="domain" description="TEA" evidence="8">
    <location>
        <begin position="293"/>
        <end position="367"/>
    </location>
</feature>
<dbReference type="SMART" id="SM00426">
    <property type="entry name" value="TEA"/>
    <property type="match status" value="1"/>
</dbReference>
<evidence type="ECO:0000256" key="4">
    <source>
        <dbReference type="ARBA" id="ARBA00023163"/>
    </source>
</evidence>
<dbReference type="PROSITE" id="PS51088">
    <property type="entry name" value="TEA_2"/>
    <property type="match status" value="1"/>
</dbReference>
<dbReference type="OrthoDB" id="10006572at2759"/>
<comment type="subcellular location">
    <subcellularLocation>
        <location evidence="1">Nucleus</location>
    </subcellularLocation>
</comment>
<comment type="similarity">
    <text evidence="2">Belongs to the TEC1 family.</text>
</comment>
<dbReference type="PRINTS" id="PR00065">
    <property type="entry name" value="TEADOMAIN"/>
</dbReference>
<accession>A0A3G2S1U7</accession>
<dbReference type="GO" id="GO:0000981">
    <property type="term" value="F:DNA-binding transcription factor activity, RNA polymerase II-specific"/>
    <property type="evidence" value="ECO:0007669"/>
    <property type="project" value="TreeGrafter"/>
</dbReference>
<feature type="compositionally biased region" description="Polar residues" evidence="7">
    <location>
        <begin position="880"/>
        <end position="891"/>
    </location>
</feature>
<keyword evidence="10" id="KW-1185">Reference proteome</keyword>
<feature type="compositionally biased region" description="Low complexity" evidence="7">
    <location>
        <begin position="11"/>
        <end position="26"/>
    </location>
</feature>
<dbReference type="VEuPathDB" id="FungiDB:DNF11_0489"/>
<feature type="compositionally biased region" description="Low complexity" evidence="7">
    <location>
        <begin position="1005"/>
        <end position="1024"/>
    </location>
</feature>
<dbReference type="InterPro" id="IPR038096">
    <property type="entry name" value="TEA/ATTS_sf"/>
</dbReference>
<feature type="compositionally biased region" description="Polar residues" evidence="7">
    <location>
        <begin position="841"/>
        <end position="854"/>
    </location>
</feature>
<feature type="region of interest" description="Disordered" evidence="7">
    <location>
        <begin position="200"/>
        <end position="220"/>
    </location>
</feature>
<dbReference type="Gene3D" id="6.10.20.40">
    <property type="entry name" value="TEA/ATTS domain"/>
    <property type="match status" value="1"/>
</dbReference>
<dbReference type="Proteomes" id="UP000269793">
    <property type="component" value="Chromosome I"/>
</dbReference>
<dbReference type="InterPro" id="IPR050937">
    <property type="entry name" value="TEC1_TEAD_TF"/>
</dbReference>
<evidence type="ECO:0000256" key="5">
    <source>
        <dbReference type="ARBA" id="ARBA00023242"/>
    </source>
</evidence>
<feature type="region of interest" description="Disordered" evidence="7">
    <location>
        <begin position="835"/>
        <end position="920"/>
    </location>
</feature>
<evidence type="ECO:0000256" key="1">
    <source>
        <dbReference type="ARBA" id="ARBA00004123"/>
    </source>
</evidence>
<feature type="compositionally biased region" description="Low complexity" evidence="7">
    <location>
        <begin position="164"/>
        <end position="178"/>
    </location>
</feature>
<feature type="region of interest" description="Disordered" evidence="7">
    <location>
        <begin position="998"/>
        <end position="1024"/>
    </location>
</feature>
<dbReference type="STRING" id="425264.A0A3G2S1U7"/>
<feature type="region of interest" description="Disordered" evidence="7">
    <location>
        <begin position="633"/>
        <end position="665"/>
    </location>
</feature>
<feature type="compositionally biased region" description="Low complexity" evidence="7">
    <location>
        <begin position="906"/>
        <end position="920"/>
    </location>
</feature>
<dbReference type="GO" id="GO:0005634">
    <property type="term" value="C:nucleus"/>
    <property type="evidence" value="ECO:0007669"/>
    <property type="project" value="UniProtKB-SubCell"/>
</dbReference>
<feature type="region of interest" description="Disordered" evidence="7">
    <location>
        <begin position="95"/>
        <end position="178"/>
    </location>
</feature>
<evidence type="ECO:0000256" key="7">
    <source>
        <dbReference type="SAM" id="MobiDB-lite"/>
    </source>
</evidence>
<feature type="region of interest" description="Disordered" evidence="7">
    <location>
        <begin position="1"/>
        <end position="71"/>
    </location>
</feature>
<keyword evidence="5" id="KW-0539">Nucleus</keyword>
<feature type="DNA-binding region" description="TEA" evidence="6">
    <location>
        <begin position="293"/>
        <end position="367"/>
    </location>
</feature>
<feature type="compositionally biased region" description="Polar residues" evidence="7">
    <location>
        <begin position="57"/>
        <end position="71"/>
    </location>
</feature>
<dbReference type="GO" id="GO:0000978">
    <property type="term" value="F:RNA polymerase II cis-regulatory region sequence-specific DNA binding"/>
    <property type="evidence" value="ECO:0007669"/>
    <property type="project" value="TreeGrafter"/>
</dbReference>
<evidence type="ECO:0000256" key="2">
    <source>
        <dbReference type="ARBA" id="ARBA00008421"/>
    </source>
</evidence>
<proteinExistence type="inferred from homology"/>
<protein>
    <submittedName>
        <fullName evidence="9">Regulatory protein abaA</fullName>
    </submittedName>
</protein>
<evidence type="ECO:0000259" key="8">
    <source>
        <dbReference type="PROSITE" id="PS51088"/>
    </source>
</evidence>
<feature type="region of interest" description="Disordered" evidence="7">
    <location>
        <begin position="259"/>
        <end position="297"/>
    </location>
</feature>
<reference evidence="9 10" key="1">
    <citation type="submission" date="2018-10" db="EMBL/GenBank/DDBJ databases">
        <title>Complete genome sequence of Malassezia restricta CBS 7877.</title>
        <authorList>
            <person name="Morand S.C."/>
            <person name="Bertignac M."/>
            <person name="Iltis A."/>
            <person name="Kolder I."/>
            <person name="Pirovano W."/>
            <person name="Jourdain R."/>
            <person name="Clavaud C."/>
        </authorList>
    </citation>
    <scope>NUCLEOTIDE SEQUENCE [LARGE SCALE GENOMIC DNA]</scope>
    <source>
        <strain evidence="9 10">CBS 7877</strain>
    </source>
</reference>
<keyword evidence="3" id="KW-0805">Transcription regulation</keyword>
<evidence type="ECO:0000256" key="6">
    <source>
        <dbReference type="PROSITE-ProRule" id="PRU00505"/>
    </source>
</evidence>
<gene>
    <name evidence="9" type="primary">abaA</name>
    <name evidence="9" type="ORF">DNF11_0489</name>
</gene>
<dbReference type="PANTHER" id="PTHR11834:SF0">
    <property type="entry name" value="PROTEIN SCALLOPED"/>
    <property type="match status" value="1"/>
</dbReference>
<keyword evidence="4" id="KW-0804">Transcription</keyword>
<evidence type="ECO:0000256" key="3">
    <source>
        <dbReference type="ARBA" id="ARBA00023015"/>
    </source>
</evidence>
<name>A0A3G2S1U7_MALR7</name>
<dbReference type="PANTHER" id="PTHR11834">
    <property type="entry name" value="TRANSCRIPTIONAL ENHANCER FACTOR TEF RELATED"/>
    <property type="match status" value="1"/>
</dbReference>
<dbReference type="Pfam" id="PF01285">
    <property type="entry name" value="TEA"/>
    <property type="match status" value="1"/>
</dbReference>
<sequence length="1113" mass="118689">MFFYPGAQPLSTPSSASTPTAPTGAGTATGGDDMPRHYVGPARGPPAVPTSMGAEPTFSTPMRHSLSENTLDGASISPTLLWQMQMGHAVNLSSSLGSRPVLAPPSSDSKRRRMSASQFTSPIHMPPTAGHDPHHGSPFGGMVPHATPHHPGAIFYPPSMVTLSTPDSPSSSPTMDPSMRGLSITPSNNLSPLAHRTLRAASTSAASPSGGMHPSALPTSSIHESPVMRRANSYNSVGSPWTHPENLYMFNMAQNLSPTTAPAPMAPPMSAPVQMQRHYSSPQPRTVRERASRQSSTDVWPDDVEVAFWEALRLIPKLGRRKVLVHGKPCGRNELIADYIERKTGKTRSRKQVSSHIQVLKNVKRNDMEFQQLISEPTSEEDYYTPAGGMMYSHALSEYSVGLLGFSLASSESAASPMTSTISPALSSPLPYTHSPMQSPASGMISKALDNLHVSHSPCANDIRSLSPRGPTVSSSFLSTSSLAQRPSRATQTLSSLQPMPVLIPTAFSMWTYSTKTDERHTYSKLDALAMSRTLHSGGEISIMPCNDAAMTSFRFPQLADMYKRMDCPFVHVHVPMSLPRSDASNAQFDRMGVALSMASTKDTPLTSVLSIYSHGKCILSMADRLEAPRVLARARSDSTRSSAQPADNTQPPSPESSPKKQSSAFSDSDAGFSWAYQVPFATEFWADFLSRNHPVHIYGSDGMVPVASYCKEPSERASVGMALIGLAFVQEFVIPRSDVATSVPHVPLTSESPGAQLGNIIGVVAWDFECVESLGREPGTPVVSVVGPDTRANVPNTPQKPTLHRGPTSSLHARNDAPGAKKGLLGLQIHEPASEAEPLSVSTSQDATNTEASCISAPTVPDPALLRPNTPPQPLPTLIRTQASPQTETNPVKVENKSDAITPKSRSTSTSALSSSGPMASLQVLDRSLSSGTDTISMTASLSASPTTMSPYDADAPLTSLSVRPPNLDISDAFRQKDGLPDGMTTTLSPAASHTDLLSNHHMSSSPSSLLTPTRSLTTSSLPVPLRSHSMSVLDDQALRHHIQDQHVTTQSLSPPASSPSLLPDAIPSYLDPTDVGGRLGLSAHVQWNTQQDLMDAFLNSSMMEPSGVPPC</sequence>
<evidence type="ECO:0000313" key="9">
    <source>
        <dbReference type="EMBL" id="AYO41439.1"/>
    </source>
</evidence>
<dbReference type="EMBL" id="CP033148">
    <property type="protein sequence ID" value="AYO41439.1"/>
    <property type="molecule type" value="Genomic_DNA"/>
</dbReference>
<dbReference type="GO" id="GO:0005667">
    <property type="term" value="C:transcription regulator complex"/>
    <property type="evidence" value="ECO:0007669"/>
    <property type="project" value="TreeGrafter"/>
</dbReference>
<organism evidence="9 10">
    <name type="scientific">Malassezia restricta (strain ATCC 96810 / NBRC 103918 / CBS 7877)</name>
    <name type="common">Seborrheic dermatitis infection agent</name>
    <dbReference type="NCBI Taxonomy" id="425264"/>
    <lineage>
        <taxon>Eukaryota</taxon>
        <taxon>Fungi</taxon>
        <taxon>Dikarya</taxon>
        <taxon>Basidiomycota</taxon>
        <taxon>Ustilaginomycotina</taxon>
        <taxon>Malasseziomycetes</taxon>
        <taxon>Malasseziales</taxon>
        <taxon>Malasseziaceae</taxon>
        <taxon>Malassezia</taxon>
    </lineage>
</organism>